<reference evidence="1" key="1">
    <citation type="submission" date="2022-12" db="EMBL/GenBank/DDBJ databases">
        <authorList>
            <person name="Petersen C."/>
        </authorList>
    </citation>
    <scope>NUCLEOTIDE SEQUENCE</scope>
    <source>
        <strain evidence="1">IBT 29495</strain>
    </source>
</reference>
<sequence length="71" mass="7801">MLSSSRLPPHVLHGTPLWEGVVPNPFCLAEPAFNYSDRTYLLISKGCQEEALAMLIKYHSEGGANDPVALF</sequence>
<reference evidence="1" key="2">
    <citation type="journal article" date="2023" name="IMA Fungus">
        <title>Comparative genomic study of the Penicillium genus elucidates a diverse pangenome and 15 lateral gene transfer events.</title>
        <authorList>
            <person name="Petersen C."/>
            <person name="Sorensen T."/>
            <person name="Nielsen M.R."/>
            <person name="Sondergaard T.E."/>
            <person name="Sorensen J.L."/>
            <person name="Fitzpatrick D.A."/>
            <person name="Frisvad J.C."/>
            <person name="Nielsen K.L."/>
        </authorList>
    </citation>
    <scope>NUCLEOTIDE SEQUENCE</scope>
    <source>
        <strain evidence="1">IBT 29495</strain>
    </source>
</reference>
<proteinExistence type="predicted"/>
<evidence type="ECO:0000313" key="1">
    <source>
        <dbReference type="EMBL" id="KAJ5520132.1"/>
    </source>
</evidence>
<gene>
    <name evidence="1" type="ORF">N7463_000585</name>
</gene>
<name>A0A9W9Y672_9EURO</name>
<comment type="caution">
    <text evidence="1">The sequence shown here is derived from an EMBL/GenBank/DDBJ whole genome shotgun (WGS) entry which is preliminary data.</text>
</comment>
<evidence type="ECO:0000313" key="2">
    <source>
        <dbReference type="Proteomes" id="UP001149954"/>
    </source>
</evidence>
<keyword evidence="2" id="KW-1185">Reference proteome</keyword>
<accession>A0A9W9Y672</accession>
<dbReference type="AlphaFoldDB" id="A0A9W9Y672"/>
<dbReference type="Proteomes" id="UP001149954">
    <property type="component" value="Unassembled WGS sequence"/>
</dbReference>
<protein>
    <submittedName>
        <fullName evidence="1">General substrate transporter</fullName>
    </submittedName>
</protein>
<dbReference type="EMBL" id="JAPWDS010000001">
    <property type="protein sequence ID" value="KAJ5520132.1"/>
    <property type="molecule type" value="Genomic_DNA"/>
</dbReference>
<organism evidence="1 2">
    <name type="scientific">Penicillium fimorum</name>
    <dbReference type="NCBI Taxonomy" id="1882269"/>
    <lineage>
        <taxon>Eukaryota</taxon>
        <taxon>Fungi</taxon>
        <taxon>Dikarya</taxon>
        <taxon>Ascomycota</taxon>
        <taxon>Pezizomycotina</taxon>
        <taxon>Eurotiomycetes</taxon>
        <taxon>Eurotiomycetidae</taxon>
        <taxon>Eurotiales</taxon>
        <taxon>Aspergillaceae</taxon>
        <taxon>Penicillium</taxon>
    </lineage>
</organism>